<dbReference type="Proteomes" id="UP000789901">
    <property type="component" value="Unassembled WGS sequence"/>
</dbReference>
<organism evidence="1 2">
    <name type="scientific">Gigaspora margarita</name>
    <dbReference type="NCBI Taxonomy" id="4874"/>
    <lineage>
        <taxon>Eukaryota</taxon>
        <taxon>Fungi</taxon>
        <taxon>Fungi incertae sedis</taxon>
        <taxon>Mucoromycota</taxon>
        <taxon>Glomeromycotina</taxon>
        <taxon>Glomeromycetes</taxon>
        <taxon>Diversisporales</taxon>
        <taxon>Gigasporaceae</taxon>
        <taxon>Gigaspora</taxon>
    </lineage>
</organism>
<feature type="non-terminal residue" evidence="1">
    <location>
        <position position="44"/>
    </location>
</feature>
<accession>A0ABN7WY87</accession>
<name>A0ABN7WY87_GIGMA</name>
<evidence type="ECO:0000313" key="2">
    <source>
        <dbReference type="Proteomes" id="UP000789901"/>
    </source>
</evidence>
<keyword evidence="2" id="KW-1185">Reference proteome</keyword>
<sequence>MNTGSVPFLNLKTNTATNIIVTNAKKETEEQPKVEKLQDILSRL</sequence>
<dbReference type="EMBL" id="CAJVQB010072286">
    <property type="protein sequence ID" value="CAG8843397.1"/>
    <property type="molecule type" value="Genomic_DNA"/>
</dbReference>
<protein>
    <submittedName>
        <fullName evidence="1">42966_t:CDS:1</fullName>
    </submittedName>
</protein>
<comment type="caution">
    <text evidence="1">The sequence shown here is derived from an EMBL/GenBank/DDBJ whole genome shotgun (WGS) entry which is preliminary data.</text>
</comment>
<gene>
    <name evidence="1" type="ORF">GMARGA_LOCUS36521</name>
</gene>
<evidence type="ECO:0000313" key="1">
    <source>
        <dbReference type="EMBL" id="CAG8843397.1"/>
    </source>
</evidence>
<reference evidence="1 2" key="1">
    <citation type="submission" date="2021-06" db="EMBL/GenBank/DDBJ databases">
        <authorList>
            <person name="Kallberg Y."/>
            <person name="Tangrot J."/>
            <person name="Rosling A."/>
        </authorList>
    </citation>
    <scope>NUCLEOTIDE SEQUENCE [LARGE SCALE GENOMIC DNA]</scope>
    <source>
        <strain evidence="1 2">120-4 pot B 10/14</strain>
    </source>
</reference>
<proteinExistence type="predicted"/>